<protein>
    <recommendedName>
        <fullName evidence="4">DUF4352 domain-containing protein</fullName>
    </recommendedName>
</protein>
<dbReference type="Proteomes" id="UP000317638">
    <property type="component" value="Unassembled WGS sequence"/>
</dbReference>
<gene>
    <name evidence="2" type="ORF">FOJ82_09825</name>
</gene>
<evidence type="ECO:0008006" key="4">
    <source>
        <dbReference type="Google" id="ProtNLM"/>
    </source>
</evidence>
<comment type="caution">
    <text evidence="2">The sequence shown here is derived from an EMBL/GenBank/DDBJ whole genome shotgun (WGS) entry which is preliminary data.</text>
</comment>
<evidence type="ECO:0000313" key="3">
    <source>
        <dbReference type="Proteomes" id="UP000317638"/>
    </source>
</evidence>
<reference evidence="2 3" key="1">
    <citation type="submission" date="2019-07" db="EMBL/GenBank/DDBJ databases">
        <authorList>
            <person name="Zhou L.-Y."/>
        </authorList>
    </citation>
    <scope>NUCLEOTIDE SEQUENCE [LARGE SCALE GENOMIC DNA]</scope>
    <source>
        <strain evidence="2 3">YIM 101269</strain>
    </source>
</reference>
<feature type="chain" id="PRO_5021962469" description="DUF4352 domain-containing protein" evidence="1">
    <location>
        <begin position="24"/>
        <end position="185"/>
    </location>
</feature>
<keyword evidence="3" id="KW-1185">Reference proteome</keyword>
<evidence type="ECO:0000256" key="1">
    <source>
        <dbReference type="SAM" id="SignalP"/>
    </source>
</evidence>
<accession>A0A553K0U1</accession>
<dbReference type="EMBL" id="VKKG01000003">
    <property type="protein sequence ID" value="TRY18318.1"/>
    <property type="molecule type" value="Genomic_DNA"/>
</dbReference>
<name>A0A553K0U1_9ACTN</name>
<dbReference type="RefSeq" id="WP_143938294.1">
    <property type="nucleotide sequence ID" value="NZ_VKKG01000003.1"/>
</dbReference>
<sequence>MRRVSAIVAGVLSLLLVGLVRTATPPYTPSEYDVLPDESGVGTHPDYVVEQRGFWLADELTHTDAYGEVSRLVTDYVFVVMRARVTPFNRTLLSTTELVTPDGYTYAAIAPYPFPTLTVAHVGQTTTVNYLFEVPEDKVDGAFVSFHGQRRDGIQPMWPRLRFDVVEPTVVGSFEVPANTVVPRR</sequence>
<proteinExistence type="predicted"/>
<organism evidence="2 3">
    <name type="scientific">Tessaracoccus rhinocerotis</name>
    <dbReference type="NCBI Taxonomy" id="1689449"/>
    <lineage>
        <taxon>Bacteria</taxon>
        <taxon>Bacillati</taxon>
        <taxon>Actinomycetota</taxon>
        <taxon>Actinomycetes</taxon>
        <taxon>Propionibacteriales</taxon>
        <taxon>Propionibacteriaceae</taxon>
        <taxon>Tessaracoccus</taxon>
    </lineage>
</organism>
<keyword evidence="1" id="KW-0732">Signal</keyword>
<evidence type="ECO:0000313" key="2">
    <source>
        <dbReference type="EMBL" id="TRY18318.1"/>
    </source>
</evidence>
<dbReference type="AlphaFoldDB" id="A0A553K0U1"/>
<feature type="signal peptide" evidence="1">
    <location>
        <begin position="1"/>
        <end position="23"/>
    </location>
</feature>